<evidence type="ECO:0000256" key="2">
    <source>
        <dbReference type="ARBA" id="ARBA00023015"/>
    </source>
</evidence>
<proteinExistence type="inferred from homology"/>
<evidence type="ECO:0000313" key="6">
    <source>
        <dbReference type="EMBL" id="SUZ32425.1"/>
    </source>
</evidence>
<evidence type="ECO:0000256" key="1">
    <source>
        <dbReference type="ARBA" id="ARBA00009437"/>
    </source>
</evidence>
<dbReference type="InterPro" id="IPR000847">
    <property type="entry name" value="LysR_HTH_N"/>
</dbReference>
<evidence type="ECO:0000259" key="5">
    <source>
        <dbReference type="PROSITE" id="PS50931"/>
    </source>
</evidence>
<dbReference type="InterPro" id="IPR005119">
    <property type="entry name" value="LysR_subst-bd"/>
</dbReference>
<dbReference type="InterPro" id="IPR036388">
    <property type="entry name" value="WH-like_DNA-bd_sf"/>
</dbReference>
<evidence type="ECO:0000256" key="4">
    <source>
        <dbReference type="ARBA" id="ARBA00023163"/>
    </source>
</evidence>
<dbReference type="Gene3D" id="3.40.190.10">
    <property type="entry name" value="Periplasmic binding protein-like II"/>
    <property type="match status" value="2"/>
</dbReference>
<dbReference type="PRINTS" id="PR00039">
    <property type="entry name" value="HTHLYSR"/>
</dbReference>
<dbReference type="OrthoDB" id="528082at2"/>
<dbReference type="PANTHER" id="PTHR30118">
    <property type="entry name" value="HTH-TYPE TRANSCRIPTIONAL REGULATOR LEUO-RELATED"/>
    <property type="match status" value="1"/>
</dbReference>
<dbReference type="Gene3D" id="1.10.10.10">
    <property type="entry name" value="Winged helix-like DNA-binding domain superfamily/Winged helix DNA-binding domain"/>
    <property type="match status" value="1"/>
</dbReference>
<keyword evidence="4" id="KW-0804">Transcription</keyword>
<organism evidence="6 7">
    <name type="scientific">Roseinatronobacter ekhonensis</name>
    <dbReference type="NCBI Taxonomy" id="254356"/>
    <lineage>
        <taxon>Bacteria</taxon>
        <taxon>Pseudomonadati</taxon>
        <taxon>Pseudomonadota</taxon>
        <taxon>Alphaproteobacteria</taxon>
        <taxon>Rhodobacterales</taxon>
        <taxon>Paracoccaceae</taxon>
        <taxon>Roseinatronobacter</taxon>
    </lineage>
</organism>
<dbReference type="AlphaFoldDB" id="A0A3B0M913"/>
<keyword evidence="7" id="KW-1185">Reference proteome</keyword>
<sequence>MHRIDLKKLDLNLLVVFDMLMHERSVSRAADRLGLTQPAISHALARLRAQIGDPLLVRMGGRMEPTPFAINLDESMRPHLAGLARAFESKETFDPATSRRVFRIVLPDFAIHWVADLLQGIGSEAPHVEIQWSVPTNASLLAVAEGQIDLALMPHKARKIEGVSSHPICELPWGCYMRRGHPALARWDRAAWSAWPHLQVSVCDVTRNPVAEAAAASNIDRRIGASVPSFGLVAPLLEKTDMIATMPTLALERTCEAFSLQRVDCPLPIPTMAMALFWSTRLGEDESGQWLRQIFEAAITSEQATYWSGTGLRMATV</sequence>
<reference evidence="7" key="1">
    <citation type="submission" date="2018-08" db="EMBL/GenBank/DDBJ databases">
        <authorList>
            <person name="Rodrigo-Torres L."/>
            <person name="Arahal R. D."/>
            <person name="Lucena T."/>
        </authorList>
    </citation>
    <scope>NUCLEOTIDE SEQUENCE [LARGE SCALE GENOMIC DNA]</scope>
    <source>
        <strain evidence="7">CECT 7235</strain>
    </source>
</reference>
<dbReference type="Pfam" id="PF00126">
    <property type="entry name" value="HTH_1"/>
    <property type="match status" value="1"/>
</dbReference>
<dbReference type="InterPro" id="IPR050389">
    <property type="entry name" value="LysR-type_TF"/>
</dbReference>
<protein>
    <submittedName>
        <fullName evidence="6">Nodulation protein D 2</fullName>
    </submittedName>
</protein>
<dbReference type="GO" id="GO:0003677">
    <property type="term" value="F:DNA binding"/>
    <property type="evidence" value="ECO:0007669"/>
    <property type="project" value="UniProtKB-KW"/>
</dbReference>
<dbReference type="CDD" id="cd08417">
    <property type="entry name" value="PBP2_Nitroaromatics_like"/>
    <property type="match status" value="1"/>
</dbReference>
<evidence type="ECO:0000313" key="7">
    <source>
        <dbReference type="Proteomes" id="UP000272908"/>
    </source>
</evidence>
<dbReference type="Pfam" id="PF03466">
    <property type="entry name" value="LysR_substrate"/>
    <property type="match status" value="1"/>
</dbReference>
<accession>A0A3B0M913</accession>
<comment type="similarity">
    <text evidence="1">Belongs to the LysR transcriptional regulatory family.</text>
</comment>
<dbReference type="InterPro" id="IPR037402">
    <property type="entry name" value="YidZ_PBP2"/>
</dbReference>
<feature type="domain" description="HTH lysR-type" evidence="5">
    <location>
        <begin position="9"/>
        <end position="66"/>
    </location>
</feature>
<dbReference type="PROSITE" id="PS50931">
    <property type="entry name" value="HTH_LYSR"/>
    <property type="match status" value="1"/>
</dbReference>
<gene>
    <name evidence="6" type="primary">nodD2</name>
    <name evidence="6" type="ORF">ROE7235_02183</name>
</gene>
<evidence type="ECO:0000256" key="3">
    <source>
        <dbReference type="ARBA" id="ARBA00023125"/>
    </source>
</evidence>
<name>A0A3B0M913_9RHOB</name>
<dbReference type="EMBL" id="UIHC01000020">
    <property type="protein sequence ID" value="SUZ32425.1"/>
    <property type="molecule type" value="Genomic_DNA"/>
</dbReference>
<keyword evidence="2" id="KW-0805">Transcription regulation</keyword>
<keyword evidence="3" id="KW-0238">DNA-binding</keyword>
<dbReference type="Proteomes" id="UP000272908">
    <property type="component" value="Unassembled WGS sequence"/>
</dbReference>
<dbReference type="RefSeq" id="WP_121095499.1">
    <property type="nucleotide sequence ID" value="NZ_UIHC01000020.1"/>
</dbReference>
<dbReference type="InterPro" id="IPR036390">
    <property type="entry name" value="WH_DNA-bd_sf"/>
</dbReference>
<dbReference type="GO" id="GO:0003700">
    <property type="term" value="F:DNA-binding transcription factor activity"/>
    <property type="evidence" value="ECO:0007669"/>
    <property type="project" value="InterPro"/>
</dbReference>
<dbReference type="SUPFAM" id="SSF46785">
    <property type="entry name" value="Winged helix' DNA-binding domain"/>
    <property type="match status" value="1"/>
</dbReference>
<dbReference type="PANTHER" id="PTHR30118:SF6">
    <property type="entry name" value="HTH-TYPE TRANSCRIPTIONAL REGULATOR LEUO"/>
    <property type="match status" value="1"/>
</dbReference>
<dbReference type="SUPFAM" id="SSF53850">
    <property type="entry name" value="Periplasmic binding protein-like II"/>
    <property type="match status" value="1"/>
</dbReference>